<dbReference type="Proteomes" id="UP001642464">
    <property type="component" value="Unassembled WGS sequence"/>
</dbReference>
<name>A0ABP0N9M0_9DINO</name>
<proteinExistence type="predicted"/>
<accession>A0ABP0N9M0</accession>
<protein>
    <submittedName>
        <fullName evidence="2">Uncharacterized protein</fullName>
    </submittedName>
</protein>
<evidence type="ECO:0000256" key="1">
    <source>
        <dbReference type="SAM" id="MobiDB-lite"/>
    </source>
</evidence>
<gene>
    <name evidence="2" type="ORF">SCF082_LOCUS31829</name>
    <name evidence="3" type="ORF">SCF082_LOCUS31894</name>
</gene>
<reference evidence="2 4" key="1">
    <citation type="submission" date="2024-02" db="EMBL/GenBank/DDBJ databases">
        <authorList>
            <person name="Chen Y."/>
            <person name="Shah S."/>
            <person name="Dougan E. K."/>
            <person name="Thang M."/>
            <person name="Chan C."/>
        </authorList>
    </citation>
    <scope>NUCLEOTIDE SEQUENCE [LARGE SCALE GENOMIC DNA]</scope>
</reference>
<feature type="region of interest" description="Disordered" evidence="1">
    <location>
        <begin position="1"/>
        <end position="25"/>
    </location>
</feature>
<evidence type="ECO:0000313" key="3">
    <source>
        <dbReference type="EMBL" id="CAK9060617.1"/>
    </source>
</evidence>
<organism evidence="2 4">
    <name type="scientific">Durusdinium trenchii</name>
    <dbReference type="NCBI Taxonomy" id="1381693"/>
    <lineage>
        <taxon>Eukaryota</taxon>
        <taxon>Sar</taxon>
        <taxon>Alveolata</taxon>
        <taxon>Dinophyceae</taxon>
        <taxon>Suessiales</taxon>
        <taxon>Symbiodiniaceae</taxon>
        <taxon>Durusdinium</taxon>
    </lineage>
</organism>
<keyword evidence="4" id="KW-1185">Reference proteome</keyword>
<evidence type="ECO:0000313" key="2">
    <source>
        <dbReference type="EMBL" id="CAK9060421.1"/>
    </source>
</evidence>
<sequence>MSRFASRSRFQCKPEAKTSQVGPHGVSAPIYTTPRWFDTTLVGELVTRPAEWWAASSASSMFDTPNGAHLRSFPQHQEPVQRGLGQGRYAWKREAFSEYVAKWEFAM</sequence>
<dbReference type="EMBL" id="CAXAMM010027335">
    <property type="protein sequence ID" value="CAK9060617.1"/>
    <property type="molecule type" value="Genomic_DNA"/>
</dbReference>
<comment type="caution">
    <text evidence="2">The sequence shown here is derived from an EMBL/GenBank/DDBJ whole genome shotgun (WGS) entry which is preliminary data.</text>
</comment>
<dbReference type="EMBL" id="CAXAMM010027224">
    <property type="protein sequence ID" value="CAK9060421.1"/>
    <property type="molecule type" value="Genomic_DNA"/>
</dbReference>
<evidence type="ECO:0000313" key="4">
    <source>
        <dbReference type="Proteomes" id="UP001642464"/>
    </source>
</evidence>